<gene>
    <name evidence="2" type="ORF">CUJ86_05795</name>
</gene>
<dbReference type="RefSeq" id="WP_130646611.1">
    <property type="nucleotide sequence ID" value="NZ_PGCL01000002.1"/>
</dbReference>
<protein>
    <submittedName>
        <fullName evidence="2">Transcription factor IIB</fullName>
    </submittedName>
</protein>
<evidence type="ECO:0000313" key="3">
    <source>
        <dbReference type="Proteomes" id="UP000292580"/>
    </source>
</evidence>
<organism evidence="2 3">
    <name type="scientific">Methanofollis fontis</name>
    <dbReference type="NCBI Taxonomy" id="2052832"/>
    <lineage>
        <taxon>Archaea</taxon>
        <taxon>Methanobacteriati</taxon>
        <taxon>Methanobacteriota</taxon>
        <taxon>Stenosarchaea group</taxon>
        <taxon>Methanomicrobia</taxon>
        <taxon>Methanomicrobiales</taxon>
        <taxon>Methanomicrobiaceae</taxon>
        <taxon>Methanofollis</taxon>
    </lineage>
</organism>
<evidence type="ECO:0000313" key="2">
    <source>
        <dbReference type="EMBL" id="TAJ44803.1"/>
    </source>
</evidence>
<accession>A0A483CTR9</accession>
<keyword evidence="3" id="KW-1185">Reference proteome</keyword>
<feature type="transmembrane region" description="Helical" evidence="1">
    <location>
        <begin position="62"/>
        <end position="83"/>
    </location>
</feature>
<keyword evidence="1" id="KW-1133">Transmembrane helix</keyword>
<dbReference type="Proteomes" id="UP000292580">
    <property type="component" value="Unassembled WGS sequence"/>
</dbReference>
<evidence type="ECO:0000256" key="1">
    <source>
        <dbReference type="SAM" id="Phobius"/>
    </source>
</evidence>
<comment type="caution">
    <text evidence="2">The sequence shown here is derived from an EMBL/GenBank/DDBJ whole genome shotgun (WGS) entry which is preliminary data.</text>
</comment>
<keyword evidence="1" id="KW-0472">Membrane</keyword>
<name>A0A483CTR9_9EURY</name>
<dbReference type="OrthoDB" id="70849at2157"/>
<reference evidence="2 3" key="1">
    <citation type="submission" date="2017-11" db="EMBL/GenBank/DDBJ databases">
        <title>Isolation and Characterization of Methanofollis Species from Methane Seep Offshore SW Taiwan.</title>
        <authorList>
            <person name="Teng N.-H."/>
            <person name="Lai M.-C."/>
            <person name="Chen S.-C."/>
        </authorList>
    </citation>
    <scope>NUCLEOTIDE SEQUENCE [LARGE SCALE GENOMIC DNA]</scope>
    <source>
        <strain evidence="2 3">FWC-SCC2</strain>
    </source>
</reference>
<keyword evidence="1" id="KW-0812">Transmembrane</keyword>
<proteinExistence type="predicted"/>
<dbReference type="AlphaFoldDB" id="A0A483CTR9"/>
<dbReference type="EMBL" id="PGCL01000002">
    <property type="protein sequence ID" value="TAJ44803.1"/>
    <property type="molecule type" value="Genomic_DNA"/>
</dbReference>
<sequence length="84" mass="9531">MLRCPQCGSTDLYTMIGGYGGFRYRCKQCGYIGSFVLESDEELPSPVTRPKESEEKKIAVPLWLKIVVALLVLYMLLYLLILIP</sequence>